<evidence type="ECO:0000313" key="1">
    <source>
        <dbReference type="EMBL" id="QQP52621.1"/>
    </source>
</evidence>
<reference evidence="2" key="1">
    <citation type="submission" date="2021-01" db="EMBL/GenBank/DDBJ databases">
        <title>Caligus Genome Assembly.</title>
        <authorList>
            <person name="Gallardo-Escarate C."/>
        </authorList>
    </citation>
    <scope>NUCLEOTIDE SEQUENCE [LARGE SCALE GENOMIC DNA]</scope>
</reference>
<dbReference type="AlphaFoldDB" id="A0A7T8HMP5"/>
<name>A0A7T8HMP5_CALRO</name>
<evidence type="ECO:0000313" key="2">
    <source>
        <dbReference type="Proteomes" id="UP000595437"/>
    </source>
</evidence>
<dbReference type="Proteomes" id="UP000595437">
    <property type="component" value="Chromosome 3"/>
</dbReference>
<gene>
    <name evidence="1" type="ORF">FKW44_004827</name>
</gene>
<sequence length="95" mass="10739">MNPCSHHEFAGVSGAVPCTRARVDSGSIEWQERSGLGWMDPGLSVVLWSFNIYKLLLIKEFEQLCNTISETFSPEEPVLYFCISDLIRLKMNPTT</sequence>
<keyword evidence="2" id="KW-1185">Reference proteome</keyword>
<protein>
    <submittedName>
        <fullName evidence="1">Uncharacterized protein</fullName>
    </submittedName>
</protein>
<organism evidence="1 2">
    <name type="scientific">Caligus rogercresseyi</name>
    <name type="common">Sea louse</name>
    <dbReference type="NCBI Taxonomy" id="217165"/>
    <lineage>
        <taxon>Eukaryota</taxon>
        <taxon>Metazoa</taxon>
        <taxon>Ecdysozoa</taxon>
        <taxon>Arthropoda</taxon>
        <taxon>Crustacea</taxon>
        <taxon>Multicrustacea</taxon>
        <taxon>Hexanauplia</taxon>
        <taxon>Copepoda</taxon>
        <taxon>Siphonostomatoida</taxon>
        <taxon>Caligidae</taxon>
        <taxon>Caligus</taxon>
    </lineage>
</organism>
<proteinExistence type="predicted"/>
<dbReference type="EMBL" id="CP045892">
    <property type="protein sequence ID" value="QQP52621.1"/>
    <property type="molecule type" value="Genomic_DNA"/>
</dbReference>
<accession>A0A7T8HMP5</accession>